<feature type="transmembrane region" description="Helical" evidence="2">
    <location>
        <begin position="187"/>
        <end position="209"/>
    </location>
</feature>
<reference evidence="3" key="1">
    <citation type="submission" date="2022-11" db="EMBL/GenBank/DDBJ databases">
        <title>Genome Sequence of Cubamyces cubensis.</title>
        <authorList>
            <person name="Buettner E."/>
        </authorList>
    </citation>
    <scope>NUCLEOTIDE SEQUENCE</scope>
    <source>
        <strain evidence="3">MPL-01</strain>
    </source>
</reference>
<dbReference type="EMBL" id="JAPEVG010000066">
    <property type="protein sequence ID" value="KAJ8488219.1"/>
    <property type="molecule type" value="Genomic_DNA"/>
</dbReference>
<keyword evidence="2" id="KW-0812">Transmembrane</keyword>
<feature type="region of interest" description="Disordered" evidence="1">
    <location>
        <begin position="288"/>
        <end position="315"/>
    </location>
</feature>
<evidence type="ECO:0000313" key="4">
    <source>
        <dbReference type="Proteomes" id="UP001215151"/>
    </source>
</evidence>
<feature type="transmembrane region" description="Helical" evidence="2">
    <location>
        <begin position="145"/>
        <end position="167"/>
    </location>
</feature>
<proteinExistence type="predicted"/>
<organism evidence="3 4">
    <name type="scientific">Trametes cubensis</name>
    <dbReference type="NCBI Taxonomy" id="1111947"/>
    <lineage>
        <taxon>Eukaryota</taxon>
        <taxon>Fungi</taxon>
        <taxon>Dikarya</taxon>
        <taxon>Basidiomycota</taxon>
        <taxon>Agaricomycotina</taxon>
        <taxon>Agaricomycetes</taxon>
        <taxon>Polyporales</taxon>
        <taxon>Polyporaceae</taxon>
        <taxon>Trametes</taxon>
    </lineage>
</organism>
<dbReference type="Proteomes" id="UP001215151">
    <property type="component" value="Unassembled WGS sequence"/>
</dbReference>
<evidence type="ECO:0000256" key="2">
    <source>
        <dbReference type="SAM" id="Phobius"/>
    </source>
</evidence>
<keyword evidence="2" id="KW-0472">Membrane</keyword>
<feature type="transmembrane region" description="Helical" evidence="2">
    <location>
        <begin position="65"/>
        <end position="84"/>
    </location>
</feature>
<evidence type="ECO:0000256" key="1">
    <source>
        <dbReference type="SAM" id="MobiDB-lite"/>
    </source>
</evidence>
<feature type="transmembrane region" description="Helical" evidence="2">
    <location>
        <begin position="229"/>
        <end position="249"/>
    </location>
</feature>
<keyword evidence="2" id="KW-1133">Transmembrane helix</keyword>
<sequence length="356" mass="38667">MTNPYAPPGESADDLWQERSNFAGTVLGSVAYGIQAAIFAKCLYHLTPRPKSRARKGDKNRSRSWFMLVYVVVLFAISTVEIGCNVKLNELMFIDNRAFPGGPVAWYAANFNVPVSTAANAAYITGNFLADALLLWRTYMLWDSFLVISFPFIVFLGSTAMSIMTLFQSSRPNANLWTKVTIQFSLPYWSISIALNTLLTLLLVSRLLYMSYNARKALSDDHGKPYISVAAMLLESAAPYAIVGLIYIITYARNSQVQNLVLPILSQVMCISPEVIILRVAMGSATESTSRESGRSTTLKFKSAPGLESSSQTTSKDVELGITGRGLVSGTTTLGSITVGSRSGSLKAGVDGVSDI</sequence>
<accession>A0AAD7TX72</accession>
<comment type="caution">
    <text evidence="3">The sequence shown here is derived from an EMBL/GenBank/DDBJ whole genome shotgun (WGS) entry which is preliminary data.</text>
</comment>
<dbReference type="AlphaFoldDB" id="A0AAD7TX72"/>
<feature type="transmembrane region" description="Helical" evidence="2">
    <location>
        <begin position="104"/>
        <end position="124"/>
    </location>
</feature>
<gene>
    <name evidence="3" type="ORF">ONZ51_g3687</name>
</gene>
<evidence type="ECO:0000313" key="3">
    <source>
        <dbReference type="EMBL" id="KAJ8488219.1"/>
    </source>
</evidence>
<name>A0AAD7TX72_9APHY</name>
<keyword evidence="4" id="KW-1185">Reference proteome</keyword>
<feature type="transmembrane region" description="Helical" evidence="2">
    <location>
        <begin position="22"/>
        <end position="44"/>
    </location>
</feature>
<protein>
    <submittedName>
        <fullName evidence="3">Uncharacterized protein</fullName>
    </submittedName>
</protein>